<evidence type="ECO:0000256" key="2">
    <source>
        <dbReference type="SAM" id="Phobius"/>
    </source>
</evidence>
<organism evidence="4">
    <name type="scientific">Oryza brachyantha</name>
    <name type="common">malo sina</name>
    <dbReference type="NCBI Taxonomy" id="4533"/>
    <lineage>
        <taxon>Eukaryota</taxon>
        <taxon>Viridiplantae</taxon>
        <taxon>Streptophyta</taxon>
        <taxon>Embryophyta</taxon>
        <taxon>Tracheophyta</taxon>
        <taxon>Spermatophyta</taxon>
        <taxon>Magnoliopsida</taxon>
        <taxon>Liliopsida</taxon>
        <taxon>Poales</taxon>
        <taxon>Poaceae</taxon>
        <taxon>BOP clade</taxon>
        <taxon>Oryzoideae</taxon>
        <taxon>Oryzeae</taxon>
        <taxon>Oryzinae</taxon>
        <taxon>Oryza</taxon>
    </lineage>
</organism>
<evidence type="ECO:0000313" key="5">
    <source>
        <dbReference type="Proteomes" id="UP000006038"/>
    </source>
</evidence>
<reference evidence="4" key="2">
    <citation type="submission" date="2013-04" db="UniProtKB">
        <authorList>
            <consortium name="EnsemblPlants"/>
        </authorList>
    </citation>
    <scope>IDENTIFICATION</scope>
</reference>
<name>J3MWY6_ORYBR</name>
<accession>J3MWY6</accession>
<protein>
    <submittedName>
        <fullName evidence="4">Uncharacterized protein</fullName>
    </submittedName>
</protein>
<reference evidence="4" key="1">
    <citation type="journal article" date="2013" name="Nat. Commun.">
        <title>Whole-genome sequencing of Oryza brachyantha reveals mechanisms underlying Oryza genome evolution.</title>
        <authorList>
            <person name="Chen J."/>
            <person name="Huang Q."/>
            <person name="Gao D."/>
            <person name="Wang J."/>
            <person name="Lang Y."/>
            <person name="Liu T."/>
            <person name="Li B."/>
            <person name="Bai Z."/>
            <person name="Luis Goicoechea J."/>
            <person name="Liang C."/>
            <person name="Chen C."/>
            <person name="Zhang W."/>
            <person name="Sun S."/>
            <person name="Liao Y."/>
            <person name="Zhang X."/>
            <person name="Yang L."/>
            <person name="Song C."/>
            <person name="Wang M."/>
            <person name="Shi J."/>
            <person name="Liu G."/>
            <person name="Liu J."/>
            <person name="Zhou H."/>
            <person name="Zhou W."/>
            <person name="Yu Q."/>
            <person name="An N."/>
            <person name="Chen Y."/>
            <person name="Cai Q."/>
            <person name="Wang B."/>
            <person name="Liu B."/>
            <person name="Min J."/>
            <person name="Huang Y."/>
            <person name="Wu H."/>
            <person name="Li Z."/>
            <person name="Zhang Y."/>
            <person name="Yin Y."/>
            <person name="Song W."/>
            <person name="Jiang J."/>
            <person name="Jackson S.A."/>
            <person name="Wing R.A."/>
            <person name="Wang J."/>
            <person name="Chen M."/>
        </authorList>
    </citation>
    <scope>NUCLEOTIDE SEQUENCE [LARGE SCALE GENOMIC DNA]</scope>
    <source>
        <strain evidence="4">cv. IRGC 101232</strain>
    </source>
</reference>
<dbReference type="Gramene" id="OB09G15150.1">
    <property type="protein sequence ID" value="OB09G15150.1"/>
    <property type="gene ID" value="OB09G15150"/>
</dbReference>
<feature type="region of interest" description="Disordered" evidence="1">
    <location>
        <begin position="61"/>
        <end position="86"/>
    </location>
</feature>
<feature type="compositionally biased region" description="Basic and acidic residues" evidence="1">
    <location>
        <begin position="62"/>
        <end position="71"/>
    </location>
</feature>
<dbReference type="HOGENOM" id="CLU_1035758_0_0_1"/>
<feature type="transmembrane region" description="Helical" evidence="2">
    <location>
        <begin position="213"/>
        <end position="234"/>
    </location>
</feature>
<feature type="region of interest" description="Disordered" evidence="1">
    <location>
        <begin position="242"/>
        <end position="269"/>
    </location>
</feature>
<dbReference type="AlphaFoldDB" id="J3MWY6"/>
<evidence type="ECO:0000256" key="1">
    <source>
        <dbReference type="SAM" id="MobiDB-lite"/>
    </source>
</evidence>
<dbReference type="Proteomes" id="UP000006038">
    <property type="component" value="Chromosome 9"/>
</dbReference>
<evidence type="ECO:0000313" key="4">
    <source>
        <dbReference type="EnsemblPlants" id="OB09G15150.1"/>
    </source>
</evidence>
<sequence length="269" mass="28305">MPRPPSNLMITVPFLVIFFASASTFLPRTSSSSSFFPLDGSDDGGGCVGFTVAVRPWPGHRTAADHIDSHGGNRRRRRRREHPSPAAIPDVVTSSALLDSASASSYPYLQACASERERIYGDLIWSMIIPLHVNFSSSVLPASARILIDGTRTAGCSSVVGKSRRSTVTGLPELISSDDLVITATMTIMALARRGAVERGKKRKKKSGRGRDSAPVIAPFLVAAAALLLAVAAAPPPVAAATVAGGGGSVRSNCSHDPNMPKHLRCDPP</sequence>
<evidence type="ECO:0000256" key="3">
    <source>
        <dbReference type="SAM" id="SignalP"/>
    </source>
</evidence>
<dbReference type="EnsemblPlants" id="OB09G15150.1">
    <property type="protein sequence ID" value="OB09G15150.1"/>
    <property type="gene ID" value="OB09G15150"/>
</dbReference>
<proteinExistence type="predicted"/>
<keyword evidence="2" id="KW-0812">Transmembrane</keyword>
<feature type="signal peptide" evidence="3">
    <location>
        <begin position="1"/>
        <end position="24"/>
    </location>
</feature>
<keyword evidence="3" id="KW-0732">Signal</keyword>
<keyword evidence="5" id="KW-1185">Reference proteome</keyword>
<feature type="chain" id="PRO_5003775301" evidence="3">
    <location>
        <begin position="25"/>
        <end position="269"/>
    </location>
</feature>
<keyword evidence="2" id="KW-1133">Transmembrane helix</keyword>
<feature type="compositionally biased region" description="Basic residues" evidence="1">
    <location>
        <begin position="72"/>
        <end position="81"/>
    </location>
</feature>
<keyword evidence="2" id="KW-0472">Membrane</keyword>